<evidence type="ECO:0000313" key="3">
    <source>
        <dbReference type="EMBL" id="QSX09500.1"/>
    </source>
</evidence>
<dbReference type="AlphaFoldDB" id="A0A974XIU1"/>
<evidence type="ECO:0000259" key="2">
    <source>
        <dbReference type="Pfam" id="PF01593"/>
    </source>
</evidence>
<dbReference type="Pfam" id="PF01593">
    <property type="entry name" value="Amino_oxidase"/>
    <property type="match status" value="1"/>
</dbReference>
<keyword evidence="4" id="KW-1185">Reference proteome</keyword>
<dbReference type="Gene3D" id="3.50.50.60">
    <property type="entry name" value="FAD/NAD(P)-binding domain"/>
    <property type="match status" value="2"/>
</dbReference>
<name>A0A974XIU1_9FIRM</name>
<dbReference type="SUPFAM" id="SSF51905">
    <property type="entry name" value="FAD/NAD(P)-binding domain"/>
    <property type="match status" value="1"/>
</dbReference>
<feature type="domain" description="Amine oxidase" evidence="2">
    <location>
        <begin position="15"/>
        <end position="334"/>
    </location>
</feature>
<dbReference type="PANTHER" id="PTHR43734:SF1">
    <property type="entry name" value="PHYTOENE DESATURASE"/>
    <property type="match status" value="1"/>
</dbReference>
<evidence type="ECO:0000256" key="1">
    <source>
        <dbReference type="ARBA" id="ARBA00038322"/>
    </source>
</evidence>
<evidence type="ECO:0000313" key="4">
    <source>
        <dbReference type="Proteomes" id="UP000663499"/>
    </source>
</evidence>
<organism evidence="3 4">
    <name type="scientific">Alkalibacter rhizosphaerae</name>
    <dbReference type="NCBI Taxonomy" id="2815577"/>
    <lineage>
        <taxon>Bacteria</taxon>
        <taxon>Bacillati</taxon>
        <taxon>Bacillota</taxon>
        <taxon>Clostridia</taxon>
        <taxon>Eubacteriales</taxon>
        <taxon>Eubacteriaceae</taxon>
        <taxon>Alkalibacter</taxon>
    </lineage>
</organism>
<dbReference type="InterPro" id="IPR036188">
    <property type="entry name" value="FAD/NAD-bd_sf"/>
</dbReference>
<dbReference type="InterPro" id="IPR002937">
    <property type="entry name" value="Amino_oxidase"/>
</dbReference>
<dbReference type="PANTHER" id="PTHR43734">
    <property type="entry name" value="PHYTOENE DESATURASE"/>
    <property type="match status" value="1"/>
</dbReference>
<dbReference type="EMBL" id="CP071444">
    <property type="protein sequence ID" value="QSX09500.1"/>
    <property type="molecule type" value="Genomic_DNA"/>
</dbReference>
<sequence length="536" mass="60964">MNNKKGKVVIVGAGMGGLTASAYLCKENYDVLLLEKNDRTGGLVHTFSREGFSFDTGPRAFVNSGMVKPILKDLGIEWETMENVISLAIEDQMFRVDSMDSLNDYKQTLINLYPEDADDIEKIGKSIQKLSEYTKTLYAFDNPYFVDYMSDKKFVLTKLLPWTFKLLYTLRKFKQFNMPMEEFLGDLTDNESLKDILTQFFFRKTPTYFALGYFHVWLDYFYPKGGTGVLPKLLHEKILEGGGKFKLNTTIKEVIPSKSKVTDSDGNIYEYDHLIWAADLKTLYKGLNTIGLDENVTKKIAAQSEMIFSSKPAESSFILYLAVDRPLSYFREKGGEHAFYTPSRKGLGKTNRETKEELIEDFEKKSKEEVFAWLNDFCNLNTFEVSIPALRDSTLAPDGKTGIMISCLFDYDVVDKINGAGWIDEFKNEMENQIIKIFSKSFYQDFEKDILFKFSTTPLTIRKTVGSTGGAIVGWSFETKSPVFNELKDMPKSAQTPIPNVFQAGQWAYAPAGVPIAMLTGWHATQEIIRNQGKNK</sequence>
<dbReference type="RefSeq" id="WP_207300831.1">
    <property type="nucleotide sequence ID" value="NZ_CP071444.1"/>
</dbReference>
<comment type="similarity">
    <text evidence="1">Belongs to the carotenoid/retinoid oxidoreductase family. CrtN subfamily.</text>
</comment>
<accession>A0A974XIU1</accession>
<reference evidence="3" key="1">
    <citation type="submission" date="2021-03" db="EMBL/GenBank/DDBJ databases">
        <title>Alkalibacter marinus sp. nov., isolated from tidal flat sediment.</title>
        <authorList>
            <person name="Namirimu T."/>
            <person name="Yang J.-A."/>
            <person name="Yang S.-H."/>
            <person name="Kim Y.-J."/>
            <person name="Kwon K.K."/>
        </authorList>
    </citation>
    <scope>NUCLEOTIDE SEQUENCE</scope>
    <source>
        <strain evidence="3">ES005</strain>
    </source>
</reference>
<gene>
    <name evidence="3" type="ORF">J0B03_05400</name>
</gene>
<proteinExistence type="inferred from homology"/>
<dbReference type="Proteomes" id="UP000663499">
    <property type="component" value="Chromosome"/>
</dbReference>
<dbReference type="GO" id="GO:0016491">
    <property type="term" value="F:oxidoreductase activity"/>
    <property type="evidence" value="ECO:0007669"/>
    <property type="project" value="InterPro"/>
</dbReference>
<protein>
    <submittedName>
        <fullName evidence="3">NAD(P)/FAD-dependent oxidoreductase</fullName>
    </submittedName>
</protein>
<dbReference type="KEGG" id="alka:J0B03_05400"/>